<keyword evidence="3" id="KW-1185">Reference proteome</keyword>
<organism evidence="2 3">
    <name type="scientific">Okeanomitos corallinicola TIOX110</name>
    <dbReference type="NCBI Taxonomy" id="3133117"/>
    <lineage>
        <taxon>Bacteria</taxon>
        <taxon>Bacillati</taxon>
        <taxon>Cyanobacteriota</taxon>
        <taxon>Cyanophyceae</taxon>
        <taxon>Nostocales</taxon>
        <taxon>Aphanizomenonaceae</taxon>
        <taxon>Okeanomitos</taxon>
    </lineage>
</organism>
<dbReference type="Gene3D" id="3.30.565.60">
    <property type="match status" value="1"/>
</dbReference>
<keyword evidence="2" id="KW-0547">Nucleotide-binding</keyword>
<dbReference type="Gene3D" id="3.30.950.30">
    <property type="entry name" value="Schlafen, AAA domain"/>
    <property type="match status" value="1"/>
</dbReference>
<dbReference type="EMBL" id="CP150886">
    <property type="protein sequence ID" value="WZB86943.1"/>
    <property type="molecule type" value="Genomic_DNA"/>
</dbReference>
<dbReference type="Pfam" id="PF04326">
    <property type="entry name" value="SLFN_AlbA_2"/>
    <property type="match status" value="1"/>
</dbReference>
<sequence length="650" mass="74726">MNFNIDLKELARRESEQVEWKENGDDIKIAEGIVKTISAFANDIANVGGGYVVCGAKEIKDEHGFPKIQYTGLSANKLKAIEGQVTKYCQNYVDPAIAPRIVEIENPENNSTRILVFVVLRTRHAHVYREKETSQYYVRIGRETKEARNGVLRQLLTEKQEIEYFDKRTNTRATEADIDILVFRDSMQEMGLLFPEKSLEDYFSDREQIAELVSPLFVRTDLDGILRPRNFTLLMFGKKTSITSKFPEAYTILSIYKGTDRSEQTAERYTLTGTIVEQAKRSIELLNTQAYTAFDKTSSKPNQVKYPMRALQEAVINAIVHRDYEVPEPIRITVFADRIEIRSPGTLHWGVDKEKFKQGKASPKWRNQSFAYLFNKLQLAQSEGQGIPTIIRTMREEGCPEPIFEIEPESLTCILPAHPRHQIIRELQEIQDKVILQKYQEAKTQVLTLLEKDLYNFRSLDLYCEVIAKLQLPNELYNFLETKKLDFYLVNPSTLINIADILASNKDNLPYQNMANRALSVAMSGKIEEGQIVKAVVNLKKIGEPDDVIEFVGESMLKYPNLAQNSTLLEKRATAKMDMAKKCIKTARDYKSKPRTKARAWEMCRELLAEAERDLNLALENVENPNEKFFIEKDINFLNELKDTSRKPSK</sequence>
<proteinExistence type="predicted"/>
<dbReference type="Pfam" id="PF13749">
    <property type="entry name" value="HATPase_c_4"/>
    <property type="match status" value="1"/>
</dbReference>
<dbReference type="InterPro" id="IPR038475">
    <property type="entry name" value="RecG_C_sf"/>
</dbReference>
<dbReference type="PANTHER" id="PTHR30595">
    <property type="entry name" value="GLPR-RELATED TRANSCRIPTIONAL REPRESSOR"/>
    <property type="match status" value="1"/>
</dbReference>
<dbReference type="InterPro" id="IPR007421">
    <property type="entry name" value="Schlafen_AlbA_2_dom"/>
</dbReference>
<dbReference type="RefSeq" id="WP_353929857.1">
    <property type="nucleotide sequence ID" value="NZ_CP150886.1"/>
</dbReference>
<protein>
    <submittedName>
        <fullName evidence="2">ATP-binding protein</fullName>
    </submittedName>
</protein>
<dbReference type="Proteomes" id="UP001483337">
    <property type="component" value="Chromosome"/>
</dbReference>
<feature type="domain" description="Schlafen AlbA-2" evidence="1">
    <location>
        <begin position="14"/>
        <end position="147"/>
    </location>
</feature>
<name>A0ABZ2UNI5_9CYAN</name>
<dbReference type="GO" id="GO:0005524">
    <property type="term" value="F:ATP binding"/>
    <property type="evidence" value="ECO:0007669"/>
    <property type="project" value="UniProtKB-KW"/>
</dbReference>
<dbReference type="InterPro" id="IPR038461">
    <property type="entry name" value="Schlafen_AlbA_2_dom_sf"/>
</dbReference>
<keyword evidence="2" id="KW-0067">ATP-binding</keyword>
<gene>
    <name evidence="2" type="ORF">WJM97_16335</name>
</gene>
<accession>A0ABZ2UNI5</accession>
<evidence type="ECO:0000313" key="3">
    <source>
        <dbReference type="Proteomes" id="UP001483337"/>
    </source>
</evidence>
<dbReference type="PANTHER" id="PTHR30595:SF6">
    <property type="entry name" value="SCHLAFEN ALBA-2 DOMAIN-CONTAINING PROTEIN"/>
    <property type="match status" value="1"/>
</dbReference>
<evidence type="ECO:0000313" key="2">
    <source>
        <dbReference type="EMBL" id="WZB86943.1"/>
    </source>
</evidence>
<reference evidence="2 3" key="1">
    <citation type="submission" date="2024-04" db="EMBL/GenBank/DDBJ databases">
        <title>Okeanomitos corallinicola gen. &amp; sp. nov. (Nostocales, Cyanobacteria), a new toxic marine heterocyst-forming cyanobacterium from a coral reef.</title>
        <authorList>
            <person name="Li H."/>
            <person name="Li R."/>
            <person name="Kang J."/>
            <person name="Hii K.S."/>
            <person name="Mohamed H.F."/>
            <person name="Xu X."/>
            <person name="Luo Z."/>
        </authorList>
    </citation>
    <scope>NUCLEOTIDE SEQUENCE [LARGE SCALE GENOMIC DNA]</scope>
    <source>
        <strain evidence="2 3">TIOX110</strain>
    </source>
</reference>
<evidence type="ECO:0000259" key="1">
    <source>
        <dbReference type="Pfam" id="PF04326"/>
    </source>
</evidence>